<evidence type="ECO:0000256" key="5">
    <source>
        <dbReference type="PIRSR" id="PIRSR037238-1"/>
    </source>
</evidence>
<dbReference type="OrthoDB" id="9776600at2"/>
<evidence type="ECO:0000256" key="4">
    <source>
        <dbReference type="ARBA" id="ARBA00022833"/>
    </source>
</evidence>
<dbReference type="AlphaFoldDB" id="A0A2S0N974"/>
<dbReference type="InterPro" id="IPR011650">
    <property type="entry name" value="Peptidase_M20_dimer"/>
</dbReference>
<dbReference type="PANTHER" id="PTHR43808:SF9">
    <property type="entry name" value="BLL0789 PROTEIN"/>
    <property type="match status" value="1"/>
</dbReference>
<keyword evidence="4" id="KW-0862">Zinc</keyword>
<dbReference type="PIRSF" id="PIRSF037238">
    <property type="entry name" value="Carboxypeptidase_G2"/>
    <property type="match status" value="1"/>
</dbReference>
<dbReference type="Pfam" id="PF01546">
    <property type="entry name" value="Peptidase_M20"/>
    <property type="match status" value="1"/>
</dbReference>
<dbReference type="EMBL" id="CP027668">
    <property type="protein sequence ID" value="AVO44491.1"/>
    <property type="molecule type" value="Genomic_DNA"/>
</dbReference>
<dbReference type="InterPro" id="IPR050072">
    <property type="entry name" value="Peptidase_M20A"/>
</dbReference>
<keyword evidence="7" id="KW-0645">Protease</keyword>
<dbReference type="PROSITE" id="PS00758">
    <property type="entry name" value="ARGE_DAPE_CPG2_1"/>
    <property type="match status" value="1"/>
</dbReference>
<comment type="cofactor">
    <cofactor evidence="1">
        <name>Zn(2+)</name>
        <dbReference type="ChEBI" id="CHEBI:29105"/>
    </cofactor>
</comment>
<dbReference type="RefSeq" id="WP_106747821.1">
    <property type="nucleotide sequence ID" value="NZ_CP027668.1"/>
</dbReference>
<accession>A0A2S0N974</accession>
<proteinExistence type="predicted"/>
<keyword evidence="3" id="KW-0378">Hydrolase</keyword>
<dbReference type="GO" id="GO:0004180">
    <property type="term" value="F:carboxypeptidase activity"/>
    <property type="evidence" value="ECO:0007669"/>
    <property type="project" value="UniProtKB-KW"/>
</dbReference>
<evidence type="ECO:0000313" key="7">
    <source>
        <dbReference type="EMBL" id="AVO44491.1"/>
    </source>
</evidence>
<keyword evidence="8" id="KW-1185">Reference proteome</keyword>
<dbReference type="GO" id="GO:0046872">
    <property type="term" value="F:metal ion binding"/>
    <property type="evidence" value="ECO:0007669"/>
    <property type="project" value="UniProtKB-KW"/>
</dbReference>
<dbReference type="Pfam" id="PF07687">
    <property type="entry name" value="M20_dimer"/>
    <property type="match status" value="1"/>
</dbReference>
<gene>
    <name evidence="7" type="ORF">C6569_05110</name>
</gene>
<dbReference type="InterPro" id="IPR001261">
    <property type="entry name" value="ArgE/DapE_CS"/>
</dbReference>
<feature type="active site" description="Proton acceptor" evidence="5">
    <location>
        <position position="142"/>
    </location>
</feature>
<dbReference type="InterPro" id="IPR036264">
    <property type="entry name" value="Bact_exopeptidase_dim_dom"/>
</dbReference>
<organism evidence="7 8">
    <name type="scientific">Phreatobacter cathodiphilus</name>
    <dbReference type="NCBI Taxonomy" id="1868589"/>
    <lineage>
        <taxon>Bacteria</taxon>
        <taxon>Pseudomonadati</taxon>
        <taxon>Pseudomonadota</taxon>
        <taxon>Alphaproteobacteria</taxon>
        <taxon>Hyphomicrobiales</taxon>
        <taxon>Phreatobacteraceae</taxon>
        <taxon>Phreatobacter</taxon>
    </lineage>
</organism>
<dbReference type="SUPFAM" id="SSF55031">
    <property type="entry name" value="Bacterial exopeptidase dimerisation domain"/>
    <property type="match status" value="1"/>
</dbReference>
<dbReference type="SUPFAM" id="SSF53187">
    <property type="entry name" value="Zn-dependent exopeptidases"/>
    <property type="match status" value="1"/>
</dbReference>
<reference evidence="7 8" key="1">
    <citation type="submission" date="2018-03" db="EMBL/GenBank/DDBJ databases">
        <title>Genome sequencing of Phreatobacter sp.</title>
        <authorList>
            <person name="Kim S.-J."/>
            <person name="Heo J."/>
            <person name="Kwon S.-W."/>
        </authorList>
    </citation>
    <scope>NUCLEOTIDE SEQUENCE [LARGE SCALE GENOMIC DNA]</scope>
    <source>
        <strain evidence="7 8">S-12</strain>
    </source>
</reference>
<keyword evidence="2" id="KW-0479">Metal-binding</keyword>
<protein>
    <submittedName>
        <fullName evidence="7">Carboxypeptidase</fullName>
    </submittedName>
</protein>
<dbReference type="PANTHER" id="PTHR43808">
    <property type="entry name" value="ACETYLORNITHINE DEACETYLASE"/>
    <property type="match status" value="1"/>
</dbReference>
<evidence type="ECO:0000256" key="2">
    <source>
        <dbReference type="ARBA" id="ARBA00022723"/>
    </source>
</evidence>
<feature type="active site" evidence="5">
    <location>
        <position position="80"/>
    </location>
</feature>
<dbReference type="InterPro" id="IPR002933">
    <property type="entry name" value="Peptidase_M20"/>
</dbReference>
<dbReference type="Proteomes" id="UP000237889">
    <property type="component" value="Chromosome"/>
</dbReference>
<keyword evidence="7" id="KW-0121">Carboxypeptidase</keyword>
<dbReference type="InterPro" id="IPR017150">
    <property type="entry name" value="Pept_M20_glutamate_carboxypep"/>
</dbReference>
<evidence type="ECO:0000259" key="6">
    <source>
        <dbReference type="Pfam" id="PF07687"/>
    </source>
</evidence>
<dbReference type="Gene3D" id="3.40.630.10">
    <property type="entry name" value="Zn peptidases"/>
    <property type="match status" value="1"/>
</dbReference>
<dbReference type="CDD" id="cd03885">
    <property type="entry name" value="M20_CPDG2"/>
    <property type="match status" value="1"/>
</dbReference>
<dbReference type="KEGG" id="phr:C6569_05110"/>
<evidence type="ECO:0000313" key="8">
    <source>
        <dbReference type="Proteomes" id="UP000237889"/>
    </source>
</evidence>
<feature type="domain" description="Peptidase M20 dimerisation" evidence="6">
    <location>
        <begin position="178"/>
        <end position="269"/>
    </location>
</feature>
<sequence length="381" mass="40322">MQTLTSEGLLDAVRRWVAIESPTQDVAAVNRMADHAEALLRGAGAGIERIPGTMGYGDILIGRIPGETEGPGILLLGHIDTVHPVGTLTSALPWRIEGDRAYGPGIYDMKGGNAIAVAALAHLRATGRRPHMPVTVMFIPDEEAGSPSSRARIEAEARRHTIVLVAEPSGDGGRLTVARHGIARYYLKTTGIPAHAGAYHAKGRSAIREMARQILAVEAMTDYDRTITLNVGTMSGGTHENMVPIHAEACVYVLVPSAEAEAEVRAKLLALTPHDPDVELEVTLGLYRPSYGKTPAIQALYDHAAGLARELGFEVAGERVAGGGSDGNFTGALGIPTLDGLGVIGDGPHTHHEHLLISCLVPRTRLYVRLFETLTPGVVAG</sequence>
<evidence type="ECO:0000256" key="3">
    <source>
        <dbReference type="ARBA" id="ARBA00022801"/>
    </source>
</evidence>
<dbReference type="Gene3D" id="3.30.70.360">
    <property type="match status" value="1"/>
</dbReference>
<evidence type="ECO:0000256" key="1">
    <source>
        <dbReference type="ARBA" id="ARBA00001947"/>
    </source>
</evidence>
<name>A0A2S0N974_9HYPH</name>